<name>A0AAV6V5X3_9ARAC</name>
<reference evidence="1 2" key="1">
    <citation type="journal article" date="2022" name="Nat. Ecol. Evol.">
        <title>A masculinizing supergene underlies an exaggerated male reproductive morph in a spider.</title>
        <authorList>
            <person name="Hendrickx F."/>
            <person name="De Corte Z."/>
            <person name="Sonet G."/>
            <person name="Van Belleghem S.M."/>
            <person name="Kostlbacher S."/>
            <person name="Vangestel C."/>
        </authorList>
    </citation>
    <scope>NUCLEOTIDE SEQUENCE [LARGE SCALE GENOMIC DNA]</scope>
    <source>
        <strain evidence="1">W744_W776</strain>
    </source>
</reference>
<organism evidence="1 2">
    <name type="scientific">Oedothorax gibbosus</name>
    <dbReference type="NCBI Taxonomy" id="931172"/>
    <lineage>
        <taxon>Eukaryota</taxon>
        <taxon>Metazoa</taxon>
        <taxon>Ecdysozoa</taxon>
        <taxon>Arthropoda</taxon>
        <taxon>Chelicerata</taxon>
        <taxon>Arachnida</taxon>
        <taxon>Araneae</taxon>
        <taxon>Araneomorphae</taxon>
        <taxon>Entelegynae</taxon>
        <taxon>Araneoidea</taxon>
        <taxon>Linyphiidae</taxon>
        <taxon>Erigoninae</taxon>
        <taxon>Oedothorax</taxon>
    </lineage>
</organism>
<accession>A0AAV6V5X3</accession>
<dbReference type="PANTHER" id="PTHR45011:SF1">
    <property type="entry name" value="DAP3-BINDING CELL DEATH ENHANCER 1"/>
    <property type="match status" value="1"/>
</dbReference>
<dbReference type="InterPro" id="IPR006597">
    <property type="entry name" value="Sel1-like"/>
</dbReference>
<evidence type="ECO:0008006" key="3">
    <source>
        <dbReference type="Google" id="ProtNLM"/>
    </source>
</evidence>
<evidence type="ECO:0000313" key="1">
    <source>
        <dbReference type="EMBL" id="KAG8191959.1"/>
    </source>
</evidence>
<dbReference type="InterPro" id="IPR052748">
    <property type="entry name" value="ISR_Activator"/>
</dbReference>
<dbReference type="EMBL" id="JAFNEN010000148">
    <property type="protein sequence ID" value="KAG8191959.1"/>
    <property type="molecule type" value="Genomic_DNA"/>
</dbReference>
<dbReference type="PANTHER" id="PTHR45011">
    <property type="entry name" value="DAP3-BINDING CELL DEATH ENHANCER 1"/>
    <property type="match status" value="1"/>
</dbReference>
<dbReference type="SMART" id="SM00671">
    <property type="entry name" value="SEL1"/>
    <property type="match status" value="5"/>
</dbReference>
<protein>
    <recommendedName>
        <fullName evidence="3">Death ligand signal enhancer</fullName>
    </recommendedName>
</protein>
<dbReference type="Gene3D" id="1.25.40.10">
    <property type="entry name" value="Tetratricopeptide repeat domain"/>
    <property type="match status" value="1"/>
</dbReference>
<keyword evidence="2" id="KW-1185">Reference proteome</keyword>
<dbReference type="SUPFAM" id="SSF81901">
    <property type="entry name" value="HCP-like"/>
    <property type="match status" value="1"/>
</dbReference>
<sequence>MWKISRNLVFPRWHVSKQTPVEAKAKKPACHNALVPFVSEKTKHSDESSHGKKKKFHKESKRFWSCDQFQSIFKPMFFETAGWLGAVTVLCFNFHTKYFNSHHEQTKFRCIFSRNVLAMPESIVAKKGVQPTIVLLDKPKFPLIEESQNEECVSESNFLDDLQINTRQYIAALQNSAGFSCSNKNAKKAFRHFQGAARLGSSQGLYNLGLCYELGRGTKINLHRAAFCYRKAAMKGHGLASFNLAVFFLKGLGGLPVDPETAKLLLAEAADKDVPEAQICMGIEFLEEKNWSEAFKVFENLAKKNVLDGKYYLGICYANGWGVNQDEKLAAEIFSQAAALGHSKSILKLSKCYEDGFGNCEPDLDFAEALCQILVDQNDNEGRIALQRLQTKKEALYIKDLLQLKLSNLKLRKDNFHVSSSVPELPANKLLKAKCFPSFTSSYLDLIPPQPVSTNSLQQGGKPSFFIGEEKLNLSLSTTYVPCYQSNIAPVLSAKT</sequence>
<evidence type="ECO:0000313" key="2">
    <source>
        <dbReference type="Proteomes" id="UP000827092"/>
    </source>
</evidence>
<gene>
    <name evidence="1" type="ORF">JTE90_002233</name>
</gene>
<comment type="caution">
    <text evidence="1">The sequence shown here is derived from an EMBL/GenBank/DDBJ whole genome shotgun (WGS) entry which is preliminary data.</text>
</comment>
<dbReference type="InterPro" id="IPR011990">
    <property type="entry name" value="TPR-like_helical_dom_sf"/>
</dbReference>
<dbReference type="Pfam" id="PF08238">
    <property type="entry name" value="Sel1"/>
    <property type="match status" value="5"/>
</dbReference>
<proteinExistence type="predicted"/>
<dbReference type="AlphaFoldDB" id="A0AAV6V5X3"/>
<dbReference type="Proteomes" id="UP000827092">
    <property type="component" value="Unassembled WGS sequence"/>
</dbReference>